<evidence type="ECO:0000313" key="3">
    <source>
        <dbReference type="EMBL" id="KAG2386660.1"/>
    </source>
</evidence>
<accession>A0AA88GPQ1</accession>
<dbReference type="Gene3D" id="2.30.29.30">
    <property type="entry name" value="Pleckstrin-homology domain (PH domain)/Phosphotyrosine-binding domain (PTB)"/>
    <property type="match status" value="1"/>
</dbReference>
<feature type="region of interest" description="Disordered" evidence="1">
    <location>
        <begin position="282"/>
        <end position="492"/>
    </location>
</feature>
<feature type="domain" description="WH1" evidence="2">
    <location>
        <begin position="16"/>
        <end position="128"/>
    </location>
</feature>
<dbReference type="GeneID" id="68094860"/>
<dbReference type="InterPro" id="IPR000095">
    <property type="entry name" value="CRIB_dom"/>
</dbReference>
<dbReference type="PROSITE" id="PS50229">
    <property type="entry name" value="WH1"/>
    <property type="match status" value="1"/>
</dbReference>
<feature type="compositionally biased region" description="Pro residues" evidence="1">
    <location>
        <begin position="396"/>
        <end position="420"/>
    </location>
</feature>
<dbReference type="RefSeq" id="XP_044550652.1">
    <property type="nucleotide sequence ID" value="XM_044691819.1"/>
</dbReference>
<feature type="compositionally biased region" description="Pro residues" evidence="1">
    <location>
        <begin position="352"/>
        <end position="371"/>
    </location>
</feature>
<evidence type="ECO:0000256" key="1">
    <source>
        <dbReference type="SAM" id="MobiDB-lite"/>
    </source>
</evidence>
<dbReference type="InterPro" id="IPR051425">
    <property type="entry name" value="Formin_Homology"/>
</dbReference>
<dbReference type="EMBL" id="PYSW02000015">
    <property type="protein sequence ID" value="KAG2386660.1"/>
    <property type="molecule type" value="Genomic_DNA"/>
</dbReference>
<dbReference type="SUPFAM" id="SSF50729">
    <property type="entry name" value="PH domain-like"/>
    <property type="match status" value="1"/>
</dbReference>
<feature type="compositionally biased region" description="Basic and acidic residues" evidence="1">
    <location>
        <begin position="194"/>
        <end position="214"/>
    </location>
</feature>
<dbReference type="AlphaFoldDB" id="A0AA88GPQ1"/>
<comment type="caution">
    <text evidence="3">The sequence shown here is derived from an EMBL/GenBank/DDBJ whole genome shotgun (WGS) entry which is preliminary data.</text>
</comment>
<feature type="compositionally biased region" description="Basic and acidic residues" evidence="1">
    <location>
        <begin position="282"/>
        <end position="297"/>
    </location>
</feature>
<dbReference type="Pfam" id="PF00786">
    <property type="entry name" value="PBD"/>
    <property type="match status" value="1"/>
</dbReference>
<dbReference type="InterPro" id="IPR036936">
    <property type="entry name" value="CRIB_dom_sf"/>
</dbReference>
<feature type="compositionally biased region" description="Pro residues" evidence="1">
    <location>
        <begin position="437"/>
        <end position="453"/>
    </location>
</feature>
<proteinExistence type="predicted"/>
<feature type="compositionally biased region" description="Pro residues" evidence="1">
    <location>
        <begin position="300"/>
        <end position="324"/>
    </location>
</feature>
<organism evidence="3 4">
    <name type="scientific">Naegleria lovaniensis</name>
    <name type="common">Amoeba</name>
    <dbReference type="NCBI Taxonomy" id="51637"/>
    <lineage>
        <taxon>Eukaryota</taxon>
        <taxon>Discoba</taxon>
        <taxon>Heterolobosea</taxon>
        <taxon>Tetramitia</taxon>
        <taxon>Eutetramitia</taxon>
        <taxon>Vahlkampfiidae</taxon>
        <taxon>Naegleria</taxon>
    </lineage>
</organism>
<feature type="compositionally biased region" description="Pro residues" evidence="1">
    <location>
        <begin position="378"/>
        <end position="388"/>
    </location>
</feature>
<feature type="region of interest" description="Disordered" evidence="1">
    <location>
        <begin position="129"/>
        <end position="176"/>
    </location>
</feature>
<protein>
    <recommendedName>
        <fullName evidence="2">WH1 domain-containing protein</fullName>
    </recommendedName>
</protein>
<name>A0AA88GPQ1_NAELO</name>
<reference evidence="3 4" key="1">
    <citation type="journal article" date="2018" name="BMC Genomics">
        <title>The genome of Naegleria lovaniensis, the basis for a comparative approach to unravel pathogenicity factors of the human pathogenic amoeba N. fowleri.</title>
        <authorList>
            <person name="Liechti N."/>
            <person name="Schurch N."/>
            <person name="Bruggmann R."/>
            <person name="Wittwer M."/>
        </authorList>
    </citation>
    <scope>NUCLEOTIDE SEQUENCE [LARGE SCALE GENOMIC DNA]</scope>
    <source>
        <strain evidence="3 4">ATCC 30569</strain>
    </source>
</reference>
<dbReference type="InterPro" id="IPR011993">
    <property type="entry name" value="PH-like_dom_sf"/>
</dbReference>
<evidence type="ECO:0000259" key="2">
    <source>
        <dbReference type="PROSITE" id="PS50229"/>
    </source>
</evidence>
<gene>
    <name evidence="3" type="ORF">C9374_002404</name>
</gene>
<dbReference type="Proteomes" id="UP000816034">
    <property type="component" value="Unassembled WGS sequence"/>
</dbReference>
<evidence type="ECO:0000313" key="4">
    <source>
        <dbReference type="Proteomes" id="UP000816034"/>
    </source>
</evidence>
<sequence length="556" mass="61078">MNKELYAPLDVNEVLSATKGLSVEASIVVTLYECLQNESEWSYTGKWGVLYFGKDMISSTFQLMMLSVESKQVIWSHECYEKFQMDALNDHFISFESDDRIIGLNLEMNSRTSASKFVSVVNGRVNSINSSSGGGSTVRSSSQDSLPSSSSSNLPATKQPKKAKENDEGKSSSVFGGFGSMFKKGMGTVGSMFKKKDEKPAEPEQDSRRPLRESIRIGEVKNFKNVAHVGINQDTGKFEMKGLPPELMDMMGGLGLSPEQAEDPETQKKLVKYMHRYERKVAKERMLEEQHHMEQEASKQPPPSIIPPPPQPVESNVPPPPPVPLSDSSGNHDSRIPPPPPYDGHDTSYVSIPPPPPLPQVQGNVPPPPPLIKTQYEPIPPPPPPPPLMNEGSSEIPPPPPVGMSSIPPPPYQAIPPPPLIIESDSNDEDEVSLSPNIPPPPSMGAIPPPPPMVQGDDISTSHNNPIRHSMPPTVRSNVAVSKTEDKKVELPSKPADFLAEIKTFSKDSLKNSPPTDITKFTPQEKEGFKKYLMDKFSKARLHEVSDSESESDDDW</sequence>
<feature type="compositionally biased region" description="Low complexity" evidence="1">
    <location>
        <begin position="129"/>
        <end position="152"/>
    </location>
</feature>
<dbReference type="PANTHER" id="PTHR45725">
    <property type="entry name" value="FORMIN HOMOLOGY 2 FAMILY MEMBER"/>
    <property type="match status" value="1"/>
</dbReference>
<dbReference type="Gene3D" id="3.90.810.10">
    <property type="entry name" value="CRIB domain"/>
    <property type="match status" value="1"/>
</dbReference>
<keyword evidence="4" id="KW-1185">Reference proteome</keyword>
<dbReference type="PANTHER" id="PTHR45725:SF1">
    <property type="entry name" value="DISHEVELLED ASSOCIATED ACTIVATOR OF MORPHOGENESIS, ISOFORM D"/>
    <property type="match status" value="1"/>
</dbReference>
<feature type="compositionally biased region" description="Polar residues" evidence="1">
    <location>
        <begin position="458"/>
        <end position="467"/>
    </location>
</feature>
<dbReference type="Pfam" id="PF00568">
    <property type="entry name" value="WH1"/>
    <property type="match status" value="1"/>
</dbReference>
<feature type="region of interest" description="Disordered" evidence="1">
    <location>
        <begin position="192"/>
        <end position="214"/>
    </location>
</feature>
<dbReference type="InterPro" id="IPR000697">
    <property type="entry name" value="WH1/EVH1_dom"/>
</dbReference>